<evidence type="ECO:0008006" key="4">
    <source>
        <dbReference type="Google" id="ProtNLM"/>
    </source>
</evidence>
<dbReference type="OrthoDB" id="272437at2759"/>
<evidence type="ECO:0000313" key="3">
    <source>
        <dbReference type="Proteomes" id="UP000274082"/>
    </source>
</evidence>
<dbReference type="SUPFAM" id="SSF50911">
    <property type="entry name" value="Mannose 6-phosphate receptor domain"/>
    <property type="match status" value="1"/>
</dbReference>
<feature type="signal peptide" evidence="1">
    <location>
        <begin position="1"/>
        <end position="28"/>
    </location>
</feature>
<accession>A0A3S7XBS9</accession>
<dbReference type="EMBL" id="CP029535">
    <property type="protein sequence ID" value="AYU83901.1"/>
    <property type="molecule type" value="Genomic_DNA"/>
</dbReference>
<dbReference type="Proteomes" id="UP000274082">
    <property type="component" value="Chromosome 36"/>
</dbReference>
<dbReference type="PANTHER" id="PTHR15414:SF0">
    <property type="entry name" value="ENDOPLASMIC RETICULUM LECTIN 1"/>
    <property type="match status" value="1"/>
</dbReference>
<feature type="chain" id="PRO_5019088655" description="MRH domain-containing protein" evidence="1">
    <location>
        <begin position="29"/>
        <end position="245"/>
    </location>
</feature>
<protein>
    <recommendedName>
        <fullName evidence="4">MRH domain-containing protein</fullName>
    </recommendedName>
</protein>
<name>A0A3S7XBS9_LEIDO</name>
<keyword evidence="3" id="KW-1185">Reference proteome</keyword>
<dbReference type="AlphaFoldDB" id="A0A3S7XBS9"/>
<dbReference type="PANTHER" id="PTHR15414">
    <property type="entry name" value="OS-9-RELATED"/>
    <property type="match status" value="1"/>
</dbReference>
<dbReference type="FunFam" id="2.70.130.10:FF:000051">
    <property type="match status" value="1"/>
</dbReference>
<proteinExistence type="predicted"/>
<dbReference type="VEuPathDB" id="TriTrypDB:LdCL_360061700"/>
<evidence type="ECO:0000313" key="2">
    <source>
        <dbReference type="EMBL" id="AYU83901.1"/>
    </source>
</evidence>
<dbReference type="Gene3D" id="2.70.130.10">
    <property type="entry name" value="Mannose-6-phosphate receptor binding domain"/>
    <property type="match status" value="1"/>
</dbReference>
<dbReference type="VEuPathDB" id="TriTrypDB:LDHU3_36.7270"/>
<sequence>MGCRSSCMLWLAVAALAVLTLQLRSAAAAPMDLSNPVEHNHFLLLAPYGASHRSGAGADGENTARYVQLSNGSRFVCETASTKRREPLDAKSYPLRHQMESLMTVMRRSDHPCVHYAEENYVTVYCWDNEVREDALSENKGRSLGRRRIDGPQIYWTSNDAFGRYVATVYGDGDECPYDKGRRIETEVRFHCRYSEFENPIPYMSLHESSQCRYMLRLLSSKFCSVPQLDHPSEEETVRCQMLDD</sequence>
<evidence type="ECO:0000256" key="1">
    <source>
        <dbReference type="SAM" id="SignalP"/>
    </source>
</evidence>
<dbReference type="InterPro" id="IPR045149">
    <property type="entry name" value="OS-9-like"/>
</dbReference>
<dbReference type="GO" id="GO:0005788">
    <property type="term" value="C:endoplasmic reticulum lumen"/>
    <property type="evidence" value="ECO:0007669"/>
    <property type="project" value="TreeGrafter"/>
</dbReference>
<dbReference type="GO" id="GO:0030968">
    <property type="term" value="P:endoplasmic reticulum unfolded protein response"/>
    <property type="evidence" value="ECO:0007669"/>
    <property type="project" value="InterPro"/>
</dbReference>
<gene>
    <name evidence="2" type="ORF">LdCL_360061700</name>
</gene>
<dbReference type="InterPro" id="IPR009011">
    <property type="entry name" value="Man6P_isomerase_rcpt-bd_dom_sf"/>
</dbReference>
<dbReference type="VEuPathDB" id="TriTrypDB:LdBPK_365450.1"/>
<reference evidence="2 3" key="1">
    <citation type="journal article" date="2018" name="Sci. Rep.">
        <title>A complete Leishmania donovani reference genome identifies novel genetic variations associated with virulence.</title>
        <authorList>
            <person name="Lypaczewski P."/>
            <person name="Hoshizaki J."/>
            <person name="Zhang W.-W."/>
            <person name="McCall L.-I."/>
            <person name="Torcivia-Rodriguez J."/>
            <person name="Simonyan V."/>
            <person name="Kaur A."/>
            <person name="Dewar K."/>
            <person name="Matlashewski G."/>
        </authorList>
    </citation>
    <scope>NUCLEOTIDE SEQUENCE [LARGE SCALE GENOMIC DNA]</scope>
    <source>
        <strain evidence="2 3">LdCL</strain>
    </source>
</reference>
<organism evidence="2 3">
    <name type="scientific">Leishmania donovani</name>
    <dbReference type="NCBI Taxonomy" id="5661"/>
    <lineage>
        <taxon>Eukaryota</taxon>
        <taxon>Discoba</taxon>
        <taxon>Euglenozoa</taxon>
        <taxon>Kinetoplastea</taxon>
        <taxon>Metakinetoplastina</taxon>
        <taxon>Trypanosomatida</taxon>
        <taxon>Trypanosomatidae</taxon>
        <taxon>Leishmaniinae</taxon>
        <taxon>Leishmania</taxon>
    </lineage>
</organism>
<dbReference type="GO" id="GO:0030970">
    <property type="term" value="P:retrograde protein transport, ER to cytosol"/>
    <property type="evidence" value="ECO:0007669"/>
    <property type="project" value="TreeGrafter"/>
</dbReference>
<keyword evidence="1" id="KW-0732">Signal</keyword>